<proteinExistence type="predicted"/>
<protein>
    <submittedName>
        <fullName evidence="3">60S ribosomal protein L29-like</fullName>
    </submittedName>
</protein>
<keyword evidence="2" id="KW-1185">Reference proteome</keyword>
<evidence type="ECO:0000313" key="3">
    <source>
        <dbReference type="RefSeq" id="XP_008589290.1"/>
    </source>
</evidence>
<feature type="region of interest" description="Disordered" evidence="1">
    <location>
        <begin position="1"/>
        <end position="29"/>
    </location>
</feature>
<reference evidence="3" key="1">
    <citation type="submission" date="2025-08" db="UniProtKB">
        <authorList>
            <consortium name="RefSeq"/>
        </authorList>
    </citation>
    <scope>IDENTIFICATION</scope>
</reference>
<dbReference type="GeneID" id="103606478"/>
<evidence type="ECO:0000313" key="2">
    <source>
        <dbReference type="Proteomes" id="UP000694923"/>
    </source>
</evidence>
<feature type="compositionally biased region" description="Low complexity" evidence="1">
    <location>
        <begin position="69"/>
        <end position="106"/>
    </location>
</feature>
<accession>A0ABM0S8U9</accession>
<dbReference type="Proteomes" id="UP000694923">
    <property type="component" value="Unplaced"/>
</dbReference>
<name>A0ABM0S8U9_GALVR</name>
<feature type="compositionally biased region" description="Low complexity" evidence="1">
    <location>
        <begin position="1"/>
        <end position="22"/>
    </location>
</feature>
<dbReference type="RefSeq" id="XP_008589290.1">
    <property type="nucleotide sequence ID" value="XM_008591068.1"/>
</dbReference>
<sequence length="106" mass="10532">MASAAAPAQAPVAAPAQAPKGAQGKHKIPKGTSLKLDLLAYFAHPKVGKCACARTAKGLMLCQPKAKVKAQTKAQDTASAAAPAQAPVAAPAQAPKGAQTPMKAPE</sequence>
<gene>
    <name evidence="3" type="primary">LOC103606478</name>
</gene>
<feature type="region of interest" description="Disordered" evidence="1">
    <location>
        <begin position="68"/>
        <end position="106"/>
    </location>
</feature>
<organism evidence="2 3">
    <name type="scientific">Galeopterus variegatus</name>
    <name type="common">Malayan flying lemur</name>
    <name type="synonym">Cynocephalus variegatus</name>
    <dbReference type="NCBI Taxonomy" id="482537"/>
    <lineage>
        <taxon>Eukaryota</taxon>
        <taxon>Metazoa</taxon>
        <taxon>Chordata</taxon>
        <taxon>Craniata</taxon>
        <taxon>Vertebrata</taxon>
        <taxon>Euteleostomi</taxon>
        <taxon>Mammalia</taxon>
        <taxon>Eutheria</taxon>
        <taxon>Euarchontoglires</taxon>
        <taxon>Dermoptera</taxon>
        <taxon>Cynocephalidae</taxon>
        <taxon>Galeopterus</taxon>
    </lineage>
</organism>
<evidence type="ECO:0000256" key="1">
    <source>
        <dbReference type="SAM" id="MobiDB-lite"/>
    </source>
</evidence>